<organism evidence="1">
    <name type="scientific">uncultured Caudovirales phage</name>
    <dbReference type="NCBI Taxonomy" id="2100421"/>
    <lineage>
        <taxon>Viruses</taxon>
        <taxon>Duplodnaviria</taxon>
        <taxon>Heunggongvirae</taxon>
        <taxon>Uroviricota</taxon>
        <taxon>Caudoviricetes</taxon>
        <taxon>Peduoviridae</taxon>
        <taxon>Maltschvirus</taxon>
        <taxon>Maltschvirus maltsch</taxon>
    </lineage>
</organism>
<name>A0A6J5RFW8_9CAUD</name>
<sequence>MPTTIVTGRDIVFTLATTNYDAQTTSVTLVNAPVITTYQTLDGKAYKHIDDQWTLNISLLADWGATSSLFEAMWTAFTSAPNTALAFSLTTATGAVFAGNAFPVAPTAGGTAPDAQTDTWSMLCSTTPVLTIS</sequence>
<gene>
    <name evidence="1" type="ORF">UFOVP1277_9</name>
    <name evidence="2" type="ORF">UFOVP1664_7</name>
</gene>
<dbReference type="EMBL" id="LR797232">
    <property type="protein sequence ID" value="CAB4194872.1"/>
    <property type="molecule type" value="Genomic_DNA"/>
</dbReference>
<protein>
    <submittedName>
        <fullName evidence="1">Uncharacterized protein</fullName>
    </submittedName>
</protein>
<evidence type="ECO:0000313" key="1">
    <source>
        <dbReference type="EMBL" id="CAB4194872.1"/>
    </source>
</evidence>
<accession>A0A6J5RFW8</accession>
<reference evidence="1" key="1">
    <citation type="submission" date="2020-05" db="EMBL/GenBank/DDBJ databases">
        <authorList>
            <person name="Chiriac C."/>
            <person name="Salcher M."/>
            <person name="Ghai R."/>
            <person name="Kavagutti S V."/>
        </authorList>
    </citation>
    <scope>NUCLEOTIDE SEQUENCE</scope>
</reference>
<proteinExistence type="predicted"/>
<evidence type="ECO:0000313" key="2">
    <source>
        <dbReference type="EMBL" id="CAB4223232.1"/>
    </source>
</evidence>
<dbReference type="EMBL" id="LR797529">
    <property type="protein sequence ID" value="CAB4223232.1"/>
    <property type="molecule type" value="Genomic_DNA"/>
</dbReference>